<dbReference type="Proteomes" id="UP001500449">
    <property type="component" value="Unassembled WGS sequence"/>
</dbReference>
<dbReference type="RefSeq" id="WP_425565833.1">
    <property type="nucleotide sequence ID" value="NZ_BAAAQK010000005.1"/>
</dbReference>
<accession>A0ABN2N0F8</accession>
<organism evidence="1 2">
    <name type="scientific">Pseudonocardia ailaonensis</name>
    <dbReference type="NCBI Taxonomy" id="367279"/>
    <lineage>
        <taxon>Bacteria</taxon>
        <taxon>Bacillati</taxon>
        <taxon>Actinomycetota</taxon>
        <taxon>Actinomycetes</taxon>
        <taxon>Pseudonocardiales</taxon>
        <taxon>Pseudonocardiaceae</taxon>
        <taxon>Pseudonocardia</taxon>
    </lineage>
</organism>
<dbReference type="GO" id="GO:0016787">
    <property type="term" value="F:hydrolase activity"/>
    <property type="evidence" value="ECO:0007669"/>
    <property type="project" value="UniProtKB-KW"/>
</dbReference>
<reference evidence="1 2" key="1">
    <citation type="journal article" date="2019" name="Int. J. Syst. Evol. Microbiol.">
        <title>The Global Catalogue of Microorganisms (GCM) 10K type strain sequencing project: providing services to taxonomists for standard genome sequencing and annotation.</title>
        <authorList>
            <consortium name="The Broad Institute Genomics Platform"/>
            <consortium name="The Broad Institute Genome Sequencing Center for Infectious Disease"/>
            <person name="Wu L."/>
            <person name="Ma J."/>
        </authorList>
    </citation>
    <scope>NUCLEOTIDE SEQUENCE [LARGE SCALE GENOMIC DNA]</scope>
    <source>
        <strain evidence="1 2">JCM 16009</strain>
    </source>
</reference>
<proteinExistence type="predicted"/>
<comment type="caution">
    <text evidence="1">The sequence shown here is derived from an EMBL/GenBank/DDBJ whole genome shotgun (WGS) entry which is preliminary data.</text>
</comment>
<sequence>MLLRSLAARYGGAPTEIPPESDGVVRAMPVILRIERELPGRTALLEAAAQAALAVCVAPEPEWEDALRLWIDGRIRKIARRARGAHWAAVQELPGITVTVDGAEARALLPGPVDAVPKIVSRLQIGGTELPADTPGPAGSPVIALNPAVEMSVGKAAAQVGHASMILGAVRGWTAAPRFAVRRDAALWEALGARDDAIAVRDAGFTEVDPGTETCRAA</sequence>
<keyword evidence="1" id="KW-0378">Hydrolase</keyword>
<keyword evidence="2" id="KW-1185">Reference proteome</keyword>
<evidence type="ECO:0000313" key="1">
    <source>
        <dbReference type="EMBL" id="GAA1846154.1"/>
    </source>
</evidence>
<gene>
    <name evidence="1" type="ORF">GCM10009836_27170</name>
</gene>
<protein>
    <submittedName>
        <fullName evidence="1">Aminoacyl-tRNA hydrolase</fullName>
    </submittedName>
</protein>
<dbReference type="EMBL" id="BAAAQK010000005">
    <property type="protein sequence ID" value="GAA1846154.1"/>
    <property type="molecule type" value="Genomic_DNA"/>
</dbReference>
<name>A0ABN2N0F8_9PSEU</name>
<dbReference type="SUPFAM" id="SSF102462">
    <property type="entry name" value="Peptidyl-tRNA hydrolase II"/>
    <property type="match status" value="1"/>
</dbReference>
<evidence type="ECO:0000313" key="2">
    <source>
        <dbReference type="Proteomes" id="UP001500449"/>
    </source>
</evidence>
<dbReference type="InterPro" id="IPR023476">
    <property type="entry name" value="Pep_tRNA_hydro_II_dom_sf"/>
</dbReference>